<dbReference type="PANTHER" id="PTHR48040:SF60">
    <property type="entry name" value="ABC TRANSPORTER DOMAIN-CONTAINING PROTEIN"/>
    <property type="match status" value="1"/>
</dbReference>
<protein>
    <submittedName>
        <fullName evidence="1">Uncharacterized protein</fullName>
    </submittedName>
</protein>
<comment type="caution">
    <text evidence="1">The sequence shown here is derived from an EMBL/GenBank/DDBJ whole genome shotgun (WGS) entry which is preliminary data.</text>
</comment>
<reference evidence="1" key="2">
    <citation type="submission" date="2023-02" db="EMBL/GenBank/DDBJ databases">
        <authorList>
            <person name="Swenson N.G."/>
            <person name="Wegrzyn J.L."/>
            <person name="Mcevoy S.L."/>
        </authorList>
    </citation>
    <scope>NUCLEOTIDE SEQUENCE</scope>
    <source>
        <strain evidence="1">91603</strain>
        <tissue evidence="1">Leaf</tissue>
    </source>
</reference>
<organism evidence="1 2">
    <name type="scientific">Acer negundo</name>
    <name type="common">Box elder</name>
    <dbReference type="NCBI Taxonomy" id="4023"/>
    <lineage>
        <taxon>Eukaryota</taxon>
        <taxon>Viridiplantae</taxon>
        <taxon>Streptophyta</taxon>
        <taxon>Embryophyta</taxon>
        <taxon>Tracheophyta</taxon>
        <taxon>Spermatophyta</taxon>
        <taxon>Magnoliopsida</taxon>
        <taxon>eudicotyledons</taxon>
        <taxon>Gunneridae</taxon>
        <taxon>Pentapetalae</taxon>
        <taxon>rosids</taxon>
        <taxon>malvids</taxon>
        <taxon>Sapindales</taxon>
        <taxon>Sapindaceae</taxon>
        <taxon>Hippocastanoideae</taxon>
        <taxon>Acereae</taxon>
        <taxon>Acer</taxon>
    </lineage>
</organism>
<reference evidence="1" key="1">
    <citation type="journal article" date="2022" name="Plant J.">
        <title>Strategies of tolerance reflected in two North American maple genomes.</title>
        <authorList>
            <person name="McEvoy S.L."/>
            <person name="Sezen U.U."/>
            <person name="Trouern-Trend A."/>
            <person name="McMahon S.M."/>
            <person name="Schaberg P.G."/>
            <person name="Yang J."/>
            <person name="Wegrzyn J.L."/>
            <person name="Swenson N.G."/>
        </authorList>
    </citation>
    <scope>NUCLEOTIDE SEQUENCE</scope>
    <source>
        <strain evidence="1">91603</strain>
    </source>
</reference>
<dbReference type="EMBL" id="JAJSOW010000108">
    <property type="protein sequence ID" value="KAI9153582.1"/>
    <property type="molecule type" value="Genomic_DNA"/>
</dbReference>
<evidence type="ECO:0000313" key="1">
    <source>
        <dbReference type="EMBL" id="KAI9153582.1"/>
    </source>
</evidence>
<accession>A0AAD5I655</accession>
<sequence length="153" mass="17600">MAAALTGDDLARSLSSREAWNEPSGVFKQSEREDDEEVQRWVAYERLPTYDRLKKGVLWKILDYGEVVHDEVDVTKLSIQDKKQLKDSILKGLEEDNDKFLRRLRDRIDRMTLLLGPSGSGKTALMLALAGKLGEWRRSKGVFMILLRFLTFV</sequence>
<dbReference type="Gene3D" id="3.40.50.300">
    <property type="entry name" value="P-loop containing nucleotide triphosphate hydrolases"/>
    <property type="match status" value="1"/>
</dbReference>
<dbReference type="PANTHER" id="PTHR48040">
    <property type="entry name" value="PLEIOTROPIC DRUG RESISTANCE PROTEIN 1-LIKE ISOFORM X1"/>
    <property type="match status" value="1"/>
</dbReference>
<dbReference type="SUPFAM" id="SSF52540">
    <property type="entry name" value="P-loop containing nucleoside triphosphate hydrolases"/>
    <property type="match status" value="1"/>
</dbReference>
<keyword evidence="2" id="KW-1185">Reference proteome</keyword>
<dbReference type="AlphaFoldDB" id="A0AAD5I655"/>
<proteinExistence type="predicted"/>
<gene>
    <name evidence="1" type="ORF">LWI28_013428</name>
</gene>
<dbReference type="InterPro" id="IPR027417">
    <property type="entry name" value="P-loop_NTPase"/>
</dbReference>
<name>A0AAD5I655_ACENE</name>
<dbReference type="Proteomes" id="UP001064489">
    <property type="component" value="Chromosome 11"/>
</dbReference>
<evidence type="ECO:0000313" key="2">
    <source>
        <dbReference type="Proteomes" id="UP001064489"/>
    </source>
</evidence>